<dbReference type="PANTHER" id="PTHR39084:SF1">
    <property type="entry name" value="DUF4010 DOMAIN-CONTAINING PROTEIN"/>
    <property type="match status" value="1"/>
</dbReference>
<keyword evidence="1" id="KW-1133">Transmembrane helix</keyword>
<sequence>MNLLARPEDPLSLFHFLLLIGLSFFLGLAVEEVSLQEKIPGPGGVRTFPVLSLVGLGFFLLDPLYLSVFSVGLLVLGTWLYSYFRSEAANQSHPPSMVSAVSSLLAYLLGPIVIREPSWVSIALVVSSVFFLGTREKLHHLAESVPIPELLTAGKFLLLTGIIFPLLPREILLPSVPVTPYQVWKAVVVVSSLSYATYLAQRFLSPRGSDFLEAILGGFYSSTAATILLSRKGHVQTGREKEINAAIILANSLMYIRILLVLILLRPAIAQKIGGPLLILFALGVLVAGIVFRWKRSDASYVPDAPGKSGSSGNPLELNSALFFALSYVVISFLTHWVHGTFGVSGVYVLAGVVGFTDIVPFILSLAHSGSAIPLHVILVSTMVAASSNNILKGIYLLIFWRKSAGLPSLLALGGLSAGGILLVFLFRM</sequence>
<dbReference type="RefSeq" id="WP_051613814.1">
    <property type="nucleotide sequence ID" value="NZ_CP007243.1"/>
</dbReference>
<keyword evidence="4" id="KW-1185">Reference proteome</keyword>
<dbReference type="Proteomes" id="UP000027059">
    <property type="component" value="Chromosome"/>
</dbReference>
<feature type="transmembrane region" description="Helical" evidence="1">
    <location>
        <begin position="373"/>
        <end position="392"/>
    </location>
</feature>
<reference evidence="3 4" key="2">
    <citation type="journal article" date="2015" name="Biomed. Res. Int.">
        <title>Effects of Arsenite Resistance on the Growth and Functional Gene Expression of Leptospirillum ferriphilum and Acidithiobacillus thiooxidans in Pure Culture and Coculture.</title>
        <authorList>
            <person name="Jiang H."/>
            <person name="Liang Y."/>
            <person name="Yin H."/>
            <person name="Xiao Y."/>
            <person name="Guo X."/>
            <person name="Xu Y."/>
            <person name="Hu Q."/>
            <person name="Liu H."/>
            <person name="Liu X."/>
        </authorList>
    </citation>
    <scope>NUCLEOTIDE SEQUENCE [LARGE SCALE GENOMIC DNA]</scope>
    <source>
        <strain evidence="3 4">YSK</strain>
    </source>
</reference>
<dbReference type="KEGG" id="lfp:Y981_07150"/>
<feature type="transmembrane region" description="Helical" evidence="1">
    <location>
        <begin position="243"/>
        <end position="265"/>
    </location>
</feature>
<dbReference type="PANTHER" id="PTHR39084">
    <property type="entry name" value="MEMBRANE PROTEIN-RELATED"/>
    <property type="match status" value="1"/>
</dbReference>
<feature type="transmembrane region" description="Helical" evidence="1">
    <location>
        <begin position="404"/>
        <end position="427"/>
    </location>
</feature>
<proteinExistence type="predicted"/>
<evidence type="ECO:0000313" key="4">
    <source>
        <dbReference type="Proteomes" id="UP000027059"/>
    </source>
</evidence>
<feature type="transmembrane region" description="Helical" evidence="1">
    <location>
        <begin position="277"/>
        <end position="294"/>
    </location>
</feature>
<organism evidence="3 4">
    <name type="scientific">Leptospirillum ferriphilum YSK</name>
    <dbReference type="NCBI Taxonomy" id="1441628"/>
    <lineage>
        <taxon>Bacteria</taxon>
        <taxon>Pseudomonadati</taxon>
        <taxon>Nitrospirota</taxon>
        <taxon>Nitrospiria</taxon>
        <taxon>Nitrospirales</taxon>
        <taxon>Nitrospiraceae</taxon>
        <taxon>Leptospirillum</taxon>
    </lineage>
</organism>
<dbReference type="Pfam" id="PF13194">
    <property type="entry name" value="DUF4010"/>
    <property type="match status" value="1"/>
</dbReference>
<dbReference type="OrthoDB" id="9813718at2"/>
<feature type="transmembrane region" description="Helical" evidence="1">
    <location>
        <begin position="346"/>
        <end position="367"/>
    </location>
</feature>
<gene>
    <name evidence="3" type="ORF">Y981_07150</name>
</gene>
<dbReference type="EMBL" id="CP007243">
    <property type="protein sequence ID" value="AIA30605.1"/>
    <property type="molecule type" value="Genomic_DNA"/>
</dbReference>
<accession>A0A059XU32</accession>
<dbReference type="InterPro" id="IPR025105">
    <property type="entry name" value="DUF4010"/>
</dbReference>
<protein>
    <submittedName>
        <fullName evidence="3">Membrane protein</fullName>
    </submittedName>
</protein>
<keyword evidence="1" id="KW-0472">Membrane</keyword>
<evidence type="ECO:0000259" key="2">
    <source>
        <dbReference type="Pfam" id="PF13194"/>
    </source>
</evidence>
<name>A0A059XU32_9BACT</name>
<feature type="transmembrane region" description="Helical" evidence="1">
    <location>
        <begin position="12"/>
        <end position="31"/>
    </location>
</feature>
<dbReference type="HOGENOM" id="CLU_036781_1_0_0"/>
<evidence type="ECO:0000256" key="1">
    <source>
        <dbReference type="SAM" id="Phobius"/>
    </source>
</evidence>
<feature type="transmembrane region" description="Helical" evidence="1">
    <location>
        <begin position="321"/>
        <end position="339"/>
    </location>
</feature>
<feature type="domain" description="DUF4010" evidence="2">
    <location>
        <begin position="188"/>
        <end position="399"/>
    </location>
</feature>
<evidence type="ECO:0000313" key="3">
    <source>
        <dbReference type="EMBL" id="AIA30605.1"/>
    </source>
</evidence>
<reference evidence="4" key="1">
    <citation type="submission" date="2014-02" db="EMBL/GenBank/DDBJ databases">
        <title>Complete genome sequence and comparative genomic analysis of the nitrogen-fixing bacterium Leptospirillum ferriphilum YSK.</title>
        <authorList>
            <person name="Guo X."/>
            <person name="Yin H."/>
            <person name="Liang Y."/>
            <person name="Hu Q."/>
            <person name="Ma L."/>
            <person name="Xiao Y."/>
            <person name="Zhang X."/>
            <person name="Qiu G."/>
            <person name="Liu X."/>
        </authorList>
    </citation>
    <scope>NUCLEOTIDE SEQUENCE [LARGE SCALE GENOMIC DNA]</scope>
    <source>
        <strain evidence="4">YSK</strain>
    </source>
</reference>
<keyword evidence="1" id="KW-0812">Transmembrane</keyword>
<dbReference type="AlphaFoldDB" id="A0A059XU32"/>